<keyword evidence="1" id="KW-0812">Transmembrane</keyword>
<feature type="transmembrane region" description="Helical" evidence="1">
    <location>
        <begin position="5"/>
        <end position="25"/>
    </location>
</feature>
<feature type="transmembrane region" description="Helical" evidence="1">
    <location>
        <begin position="37"/>
        <end position="56"/>
    </location>
</feature>
<dbReference type="Proteomes" id="UP000231484">
    <property type="component" value="Unassembled WGS sequence"/>
</dbReference>
<evidence type="ECO:0000313" key="2">
    <source>
        <dbReference type="EMBL" id="PIT51444.1"/>
    </source>
</evidence>
<reference evidence="2 3" key="1">
    <citation type="journal article" date="2017" name="MBio">
        <title>Type VI secretion-mediated competition in the bee gut microbiome.</title>
        <authorList>
            <person name="Steele M.I."/>
            <person name="Kwong W.K."/>
            <person name="Powell J.E."/>
            <person name="Whiteley M."/>
            <person name="Moran N.A."/>
        </authorList>
    </citation>
    <scope>NUCLEOTIDE SEQUENCE [LARGE SCALE GENOMIC DNA]</scope>
    <source>
        <strain evidence="2 3">Occ4-2</strain>
    </source>
</reference>
<gene>
    <name evidence="2" type="ORF">BHC48_03920</name>
</gene>
<name>A0A2N9XS38_9NEIS</name>
<sequence length="169" mass="19176">MWINLVFKIIAFCIVMIGTYLGKGVRLTDQWLLYEALRSTASIIFAVASVWLALIYPDRLKSPYTKTSIDPVYKEGFKQLFTPIINSIYVLCAVLLVGILVPIIKELNLSDAFIPWLRAASMLLLTSLTMFQVYTVLSLFIPIANIMNKHEQDAHVTNLIDDLTNHPKE</sequence>
<organism evidence="2 3">
    <name type="scientific">Snodgrassella alvi</name>
    <dbReference type="NCBI Taxonomy" id="1196083"/>
    <lineage>
        <taxon>Bacteria</taxon>
        <taxon>Pseudomonadati</taxon>
        <taxon>Pseudomonadota</taxon>
        <taxon>Betaproteobacteria</taxon>
        <taxon>Neisseriales</taxon>
        <taxon>Neisseriaceae</taxon>
        <taxon>Snodgrassella</taxon>
    </lineage>
</organism>
<evidence type="ECO:0000313" key="3">
    <source>
        <dbReference type="Proteomes" id="UP000231484"/>
    </source>
</evidence>
<evidence type="ECO:0000256" key="1">
    <source>
        <dbReference type="SAM" id="Phobius"/>
    </source>
</evidence>
<feature type="transmembrane region" description="Helical" evidence="1">
    <location>
        <begin position="116"/>
        <end position="141"/>
    </location>
</feature>
<feature type="transmembrane region" description="Helical" evidence="1">
    <location>
        <begin position="84"/>
        <end position="104"/>
    </location>
</feature>
<dbReference type="EMBL" id="MEIQ01000028">
    <property type="protein sequence ID" value="PIT51444.1"/>
    <property type="molecule type" value="Genomic_DNA"/>
</dbReference>
<proteinExistence type="predicted"/>
<keyword evidence="1" id="KW-0472">Membrane</keyword>
<protein>
    <submittedName>
        <fullName evidence="2">Uncharacterized protein</fullName>
    </submittedName>
</protein>
<dbReference type="AlphaFoldDB" id="A0A2N9XS38"/>
<keyword evidence="1" id="KW-1133">Transmembrane helix</keyword>
<accession>A0A2N9XS38</accession>
<comment type="caution">
    <text evidence="2">The sequence shown here is derived from an EMBL/GenBank/DDBJ whole genome shotgun (WGS) entry which is preliminary data.</text>
</comment>